<feature type="chain" id="PRO_5030809671" evidence="3">
    <location>
        <begin position="26"/>
        <end position="737"/>
    </location>
</feature>
<dbReference type="PANTHER" id="PTHR21650">
    <property type="entry name" value="MEMBRALIN/KINETOCHORE PROTEIN NUF2"/>
    <property type="match status" value="1"/>
</dbReference>
<dbReference type="AlphaFoldDB" id="A0A7S4MZ70"/>
<feature type="compositionally biased region" description="Basic and acidic residues" evidence="1">
    <location>
        <begin position="99"/>
        <end position="115"/>
    </location>
</feature>
<feature type="signal peptide" evidence="3">
    <location>
        <begin position="1"/>
        <end position="25"/>
    </location>
</feature>
<feature type="transmembrane region" description="Helical" evidence="2">
    <location>
        <begin position="578"/>
        <end position="602"/>
    </location>
</feature>
<proteinExistence type="predicted"/>
<keyword evidence="2" id="KW-0812">Transmembrane</keyword>
<protein>
    <submittedName>
        <fullName evidence="4">Uncharacterized protein</fullName>
    </submittedName>
</protein>
<feature type="transmembrane region" description="Helical" evidence="2">
    <location>
        <begin position="418"/>
        <end position="449"/>
    </location>
</feature>
<evidence type="ECO:0000256" key="2">
    <source>
        <dbReference type="SAM" id="Phobius"/>
    </source>
</evidence>
<dbReference type="GO" id="GO:0005783">
    <property type="term" value="C:endoplasmic reticulum"/>
    <property type="evidence" value="ECO:0007669"/>
    <property type="project" value="TreeGrafter"/>
</dbReference>
<name>A0A7S4MZ70_9STRA</name>
<keyword evidence="2" id="KW-0472">Membrane</keyword>
<keyword evidence="2" id="KW-1133">Transmembrane helix</keyword>
<feature type="transmembrane region" description="Helical" evidence="2">
    <location>
        <begin position="555"/>
        <end position="572"/>
    </location>
</feature>
<evidence type="ECO:0000256" key="1">
    <source>
        <dbReference type="SAM" id="MobiDB-lite"/>
    </source>
</evidence>
<gene>
    <name evidence="4" type="ORF">OAUR00152_LOCUS23693</name>
</gene>
<dbReference type="GO" id="GO:1904294">
    <property type="term" value="P:positive regulation of ERAD pathway"/>
    <property type="evidence" value="ECO:0007669"/>
    <property type="project" value="TreeGrafter"/>
</dbReference>
<dbReference type="PANTHER" id="PTHR21650:SF4">
    <property type="entry name" value="MEMBRALIN"/>
    <property type="match status" value="1"/>
</dbReference>
<feature type="region of interest" description="Disordered" evidence="1">
    <location>
        <begin position="99"/>
        <end position="187"/>
    </location>
</feature>
<feature type="transmembrane region" description="Helical" evidence="2">
    <location>
        <begin position="527"/>
        <end position="548"/>
    </location>
</feature>
<reference evidence="4" key="1">
    <citation type="submission" date="2021-01" db="EMBL/GenBank/DDBJ databases">
        <authorList>
            <person name="Corre E."/>
            <person name="Pelletier E."/>
            <person name="Niang G."/>
            <person name="Scheremetjew M."/>
            <person name="Finn R."/>
            <person name="Kale V."/>
            <person name="Holt S."/>
            <person name="Cochrane G."/>
            <person name="Meng A."/>
            <person name="Brown T."/>
            <person name="Cohen L."/>
        </authorList>
    </citation>
    <scope>NUCLEOTIDE SEQUENCE</scope>
    <source>
        <strain evidence="4">Isolate 1302-5</strain>
    </source>
</reference>
<feature type="region of interest" description="Disordered" evidence="1">
    <location>
        <begin position="37"/>
        <end position="71"/>
    </location>
</feature>
<accession>A0A7S4MZ70</accession>
<feature type="region of interest" description="Disordered" evidence="1">
    <location>
        <begin position="659"/>
        <end position="727"/>
    </location>
</feature>
<dbReference type="EMBL" id="HBKQ01034596">
    <property type="protein sequence ID" value="CAE2255413.1"/>
    <property type="molecule type" value="Transcribed_RNA"/>
</dbReference>
<evidence type="ECO:0000256" key="3">
    <source>
        <dbReference type="SAM" id="SignalP"/>
    </source>
</evidence>
<evidence type="ECO:0000313" key="4">
    <source>
        <dbReference type="EMBL" id="CAE2255413.1"/>
    </source>
</evidence>
<organism evidence="4">
    <name type="scientific">Odontella aurita</name>
    <dbReference type="NCBI Taxonomy" id="265563"/>
    <lineage>
        <taxon>Eukaryota</taxon>
        <taxon>Sar</taxon>
        <taxon>Stramenopiles</taxon>
        <taxon>Ochrophyta</taxon>
        <taxon>Bacillariophyta</taxon>
        <taxon>Mediophyceae</taxon>
        <taxon>Biddulphiophycidae</taxon>
        <taxon>Eupodiscales</taxon>
        <taxon>Odontellaceae</taxon>
        <taxon>Odontella</taxon>
    </lineage>
</organism>
<feature type="compositionally biased region" description="Acidic residues" evidence="1">
    <location>
        <begin position="123"/>
        <end position="137"/>
    </location>
</feature>
<keyword evidence="3" id="KW-0732">Signal</keyword>
<sequence length="737" mass="80713">MRLSFFFGLLHLWVLYVLHTTYVGGGVRYRKNAPVVASGTAGDGERKLWGVRGANGDDESDGWAATPSAASAANVKARTCLEYALATRPPEERSEYFARYGDSDKDSEGKEEEGKKKGKGSKEEDDGGESDPKEDEEGGKRGLRTKKKDDAAGEVETASEEKGDKKSGSGNGKSKKDRKKAPAVEPPLLGRDEILQIKIMYGGKCTGRCSRVRNVVYPTNSTGSGSEDDPLLRWRLESDAGAEGEGSKAEGAESGVAVAREAKSKEQLAKDAEAVAAEKSGISVAGDGDPLSSPSYWSKPHYLFATSDALLRLDPKFRHLHNVTVVNVTLTERCLSTGRDDAPSTFVTKSAEILSQIYGMDSPIINQVMYGIRTVDGKYRDGYIKNAETLERWNWRASLQTSNDPLGPVDWILRKVGVLFLSLLSFFLITSVTCVIVRVLTSSGVVLMFPLFRLIRSMGLPGAASDRIIGMSYPWIGAPQQAMVRRRINPVDHMINSHLAKMFLYYLMYEACQAAWSMVLYGKSVPASMPVWIYGFAMMWEYFSMIFVRSALSAYFFPRMALLQFTLYHLYFHSVPYGYFDVALIPLFLFMVQTMAYTLLVLEVPASRRGVISAECPREVYNRLSWPEWSAGWPHEWTVFLPLNSRNAPLYDREVVDNGGGDAGRAVGRDEDEEASEGGGEAAGDDDTSDAGVAGGGASNGEDFAGTEESVPLGTDDAAEGGRWSSLQRRTVAAAMI</sequence>
<dbReference type="GO" id="GO:0034976">
    <property type="term" value="P:response to endoplasmic reticulum stress"/>
    <property type="evidence" value="ECO:0007669"/>
    <property type="project" value="TreeGrafter"/>
</dbReference>